<feature type="chain" id="PRO_5038973497" evidence="2">
    <location>
        <begin position="22"/>
        <end position="347"/>
    </location>
</feature>
<evidence type="ECO:0000256" key="1">
    <source>
        <dbReference type="SAM" id="Phobius"/>
    </source>
</evidence>
<evidence type="ECO:0000313" key="3">
    <source>
        <dbReference type="EMBL" id="THF74391.1"/>
    </source>
</evidence>
<keyword evidence="1" id="KW-0472">Membrane</keyword>
<accession>A0A4S4BIE7</accession>
<protein>
    <submittedName>
        <fullName evidence="3">DUF916 domain-containing protein</fullName>
    </submittedName>
</protein>
<organism evidence="3 4">
    <name type="scientific">Cohnella fermenti</name>
    <dbReference type="NCBI Taxonomy" id="2565925"/>
    <lineage>
        <taxon>Bacteria</taxon>
        <taxon>Bacillati</taxon>
        <taxon>Bacillota</taxon>
        <taxon>Bacilli</taxon>
        <taxon>Bacillales</taxon>
        <taxon>Paenibacillaceae</taxon>
        <taxon>Cohnella</taxon>
    </lineage>
</organism>
<comment type="caution">
    <text evidence="3">The sequence shown here is derived from an EMBL/GenBank/DDBJ whole genome shotgun (WGS) entry which is preliminary data.</text>
</comment>
<dbReference type="EMBL" id="SSOB01000041">
    <property type="protein sequence ID" value="THF74391.1"/>
    <property type="molecule type" value="Genomic_DNA"/>
</dbReference>
<proteinExistence type="predicted"/>
<gene>
    <name evidence="3" type="ORF">E6C55_25445</name>
</gene>
<keyword evidence="2" id="KW-0732">Signal</keyword>
<sequence>MWLRLLLAATFFWLASGFSSPADRQQLIISGDADRIHSELGAYVEEAVPGEKRVYTVEVANPTSEEITALLYVADAMPAIGGGKDFTLPSDPDFGSAAWYTTPDRSITLQAGETRSFTMELQIPDQLQPGQYVSVIGVYDDHQQARETAVQGEARFMTRVVRKTGLQVVLDYKLTEAKPPEAIPHAAAYTLENGKAFLTILLTNEGGSLSKPGMSVSVKRQDASGAPLFAFEAAFDSIYAGTVASYRAELSRPLPPGSYTAVVKTTLGDRLEQRSLTFDVAGEDDRSRWASTPSGNVIQVDEDGIPLHSTFWGWRSFCAGGGLLVLIVFVVALRKRASSRRRANERS</sequence>
<name>A0A4S4BIE7_9BACL</name>
<evidence type="ECO:0000256" key="2">
    <source>
        <dbReference type="SAM" id="SignalP"/>
    </source>
</evidence>
<keyword evidence="1" id="KW-0812">Transmembrane</keyword>
<keyword evidence="4" id="KW-1185">Reference proteome</keyword>
<feature type="signal peptide" evidence="2">
    <location>
        <begin position="1"/>
        <end position="21"/>
    </location>
</feature>
<feature type="transmembrane region" description="Helical" evidence="1">
    <location>
        <begin position="312"/>
        <end position="333"/>
    </location>
</feature>
<reference evidence="3 4" key="1">
    <citation type="submission" date="2019-04" db="EMBL/GenBank/DDBJ databases">
        <title>Cohnella sp. nov. isolated from preserved vegetables.</title>
        <authorList>
            <person name="Lin S.-Y."/>
            <person name="Hung M.-H."/>
            <person name="Young C.-C."/>
        </authorList>
    </citation>
    <scope>NUCLEOTIDE SEQUENCE [LARGE SCALE GENOMIC DNA]</scope>
    <source>
        <strain evidence="3 4">CC-MHH1044</strain>
    </source>
</reference>
<dbReference type="OrthoDB" id="2530982at2"/>
<dbReference type="Proteomes" id="UP000310636">
    <property type="component" value="Unassembled WGS sequence"/>
</dbReference>
<keyword evidence="1" id="KW-1133">Transmembrane helix</keyword>
<evidence type="ECO:0000313" key="4">
    <source>
        <dbReference type="Proteomes" id="UP000310636"/>
    </source>
</evidence>
<dbReference type="AlphaFoldDB" id="A0A4S4BIE7"/>
<dbReference type="RefSeq" id="WP_136372646.1">
    <property type="nucleotide sequence ID" value="NZ_SSOB01000041.1"/>
</dbReference>